<dbReference type="AlphaFoldDB" id="A0A1G2KWJ7"/>
<dbReference type="PANTHER" id="PTHR30290:SF9">
    <property type="entry name" value="OLIGOPEPTIDE-BINDING PROTEIN APPA"/>
    <property type="match status" value="1"/>
</dbReference>
<proteinExistence type="inferred from homology"/>
<sequence length="586" mass="66059">MTGRIEEMYENILRLNRRWRMLSIRKILYFPRILSSQEKRLYLFLLLAVLLSGTAFLGRAYVGITRAVAQVGGSYTEGVIGTPEMINPLYAVKDADRDISRLVFSGLFTYDGTGALQPDLAERHEISADGKVYTVMLRNAAQWHDGTPLTADDVVFTVRRIQNIQYKSPFRLNWQGVEAEKIDDHTVRFTLRTAYAPFIENLTQGIIPRHLWEHVDPGAALLHNLNLSPVGSGPYRLKRFKSDGAGSLLWYALSRNADFHREGPYLKEITFVFFNNEEDMISAWHRGDIEGFGPVSSVRANEFNKDAVQVLSLATPRIFSVFFNEKQAPALADKKIRLAITYAIDRERIAEQATTGGGIAMAALLPLSRPFADAVPALPHDPAKARKLIESAGWKDADGDGMYEKIIRDKRKTETQMLELGLSTGDSPELVRAASLIKEMLGEAGIRVSIDTRSFGDLESAVIRPRNFQMLLFGQVYGYEPDPFAFWHSSQIKDPGLNIAFFAHRSGDKILEEARRSTDAQKRAALYGDFARIAAAEIPAVPLYTQMFIYLLPRAMEGVALSRISLPSDRFNEINTWYRETQRILR</sequence>
<keyword evidence="3" id="KW-0732">Signal</keyword>
<comment type="caution">
    <text evidence="5">The sequence shown here is derived from an EMBL/GenBank/DDBJ whole genome shotgun (WGS) entry which is preliminary data.</text>
</comment>
<keyword evidence="2" id="KW-0813">Transport</keyword>
<dbReference type="InterPro" id="IPR000914">
    <property type="entry name" value="SBP_5_dom"/>
</dbReference>
<dbReference type="Proteomes" id="UP000177177">
    <property type="component" value="Unassembled WGS sequence"/>
</dbReference>
<dbReference type="SUPFAM" id="SSF53850">
    <property type="entry name" value="Periplasmic binding protein-like II"/>
    <property type="match status" value="1"/>
</dbReference>
<evidence type="ECO:0000259" key="4">
    <source>
        <dbReference type="Pfam" id="PF00496"/>
    </source>
</evidence>
<dbReference type="GO" id="GO:0042597">
    <property type="term" value="C:periplasmic space"/>
    <property type="evidence" value="ECO:0007669"/>
    <property type="project" value="UniProtKB-ARBA"/>
</dbReference>
<evidence type="ECO:0000256" key="3">
    <source>
        <dbReference type="ARBA" id="ARBA00022729"/>
    </source>
</evidence>
<dbReference type="EMBL" id="MHQN01000030">
    <property type="protein sequence ID" value="OHA02841.1"/>
    <property type="molecule type" value="Genomic_DNA"/>
</dbReference>
<reference evidence="5 6" key="1">
    <citation type="journal article" date="2016" name="Nat. Commun.">
        <title>Thousands of microbial genomes shed light on interconnected biogeochemical processes in an aquifer system.</title>
        <authorList>
            <person name="Anantharaman K."/>
            <person name="Brown C.T."/>
            <person name="Hug L.A."/>
            <person name="Sharon I."/>
            <person name="Castelle C.J."/>
            <person name="Probst A.J."/>
            <person name="Thomas B.C."/>
            <person name="Singh A."/>
            <person name="Wilkins M.J."/>
            <person name="Karaoz U."/>
            <person name="Brodie E.L."/>
            <person name="Williams K.H."/>
            <person name="Hubbard S.S."/>
            <person name="Banfield J.F."/>
        </authorList>
    </citation>
    <scope>NUCLEOTIDE SEQUENCE [LARGE SCALE GENOMIC DNA]</scope>
</reference>
<dbReference type="Gene3D" id="3.40.190.10">
    <property type="entry name" value="Periplasmic binding protein-like II"/>
    <property type="match status" value="1"/>
</dbReference>
<dbReference type="Pfam" id="PF00496">
    <property type="entry name" value="SBP_bac_5"/>
    <property type="match status" value="1"/>
</dbReference>
<dbReference type="PIRSF" id="PIRSF002741">
    <property type="entry name" value="MppA"/>
    <property type="match status" value="1"/>
</dbReference>
<accession>A0A1G2KWJ7</accession>
<gene>
    <name evidence="5" type="ORF">A3C92_01495</name>
</gene>
<dbReference type="GO" id="GO:1904680">
    <property type="term" value="F:peptide transmembrane transporter activity"/>
    <property type="evidence" value="ECO:0007669"/>
    <property type="project" value="TreeGrafter"/>
</dbReference>
<organism evidence="5 6">
    <name type="scientific">Candidatus Sungbacteria bacterium RIFCSPHIGHO2_02_FULL_53_17</name>
    <dbReference type="NCBI Taxonomy" id="1802275"/>
    <lineage>
        <taxon>Bacteria</taxon>
        <taxon>Candidatus Sungiibacteriota</taxon>
    </lineage>
</organism>
<dbReference type="GO" id="GO:0015833">
    <property type="term" value="P:peptide transport"/>
    <property type="evidence" value="ECO:0007669"/>
    <property type="project" value="TreeGrafter"/>
</dbReference>
<evidence type="ECO:0000313" key="6">
    <source>
        <dbReference type="Proteomes" id="UP000177177"/>
    </source>
</evidence>
<dbReference type="PANTHER" id="PTHR30290">
    <property type="entry name" value="PERIPLASMIC BINDING COMPONENT OF ABC TRANSPORTER"/>
    <property type="match status" value="1"/>
</dbReference>
<evidence type="ECO:0000256" key="1">
    <source>
        <dbReference type="ARBA" id="ARBA00005695"/>
    </source>
</evidence>
<dbReference type="InterPro" id="IPR039424">
    <property type="entry name" value="SBP_5"/>
</dbReference>
<dbReference type="InterPro" id="IPR030678">
    <property type="entry name" value="Peptide/Ni-bd"/>
</dbReference>
<evidence type="ECO:0000256" key="2">
    <source>
        <dbReference type="ARBA" id="ARBA00022448"/>
    </source>
</evidence>
<dbReference type="GO" id="GO:0043190">
    <property type="term" value="C:ATP-binding cassette (ABC) transporter complex"/>
    <property type="evidence" value="ECO:0007669"/>
    <property type="project" value="InterPro"/>
</dbReference>
<feature type="domain" description="Solute-binding protein family 5" evidence="4">
    <location>
        <begin position="116"/>
        <end position="488"/>
    </location>
</feature>
<name>A0A1G2KWJ7_9BACT</name>
<protein>
    <recommendedName>
        <fullName evidence="4">Solute-binding protein family 5 domain-containing protein</fullName>
    </recommendedName>
</protein>
<comment type="similarity">
    <text evidence="1">Belongs to the bacterial solute-binding protein 5 family.</text>
</comment>
<dbReference type="Gene3D" id="3.10.105.10">
    <property type="entry name" value="Dipeptide-binding Protein, Domain 3"/>
    <property type="match status" value="1"/>
</dbReference>
<dbReference type="Gene3D" id="3.90.76.10">
    <property type="entry name" value="Dipeptide-binding Protein, Domain 1"/>
    <property type="match status" value="1"/>
</dbReference>
<evidence type="ECO:0000313" key="5">
    <source>
        <dbReference type="EMBL" id="OHA02841.1"/>
    </source>
</evidence>